<keyword evidence="1" id="KW-0812">Transmembrane</keyword>
<reference evidence="2 3" key="1">
    <citation type="journal article" date="2023" name="Microbiol. Spectr.">
        <title>Symbiosis of Carpenter Bees with Uncharacterized Lactic Acid Bacteria Showing NAD Auxotrophy.</title>
        <authorList>
            <person name="Kawasaki S."/>
            <person name="Ozawa K."/>
            <person name="Mori T."/>
            <person name="Yamamoto A."/>
            <person name="Ito M."/>
            <person name="Ohkuma M."/>
            <person name="Sakamoto M."/>
            <person name="Matsutani M."/>
        </authorList>
    </citation>
    <scope>NUCLEOTIDE SEQUENCE [LARGE SCALE GENOMIC DNA]</scope>
    <source>
        <strain evidence="2 3">KimC2</strain>
    </source>
</reference>
<keyword evidence="1" id="KW-0472">Membrane</keyword>
<dbReference type="AlphaFoldDB" id="A0AAU9DMV8"/>
<dbReference type="RefSeq" id="WP_317695714.1">
    <property type="nucleotide sequence ID" value="NZ_AP026801.1"/>
</dbReference>
<name>A0AAU9DMV8_9LACO</name>
<dbReference type="EMBL" id="AP026801">
    <property type="protein sequence ID" value="BDR57019.1"/>
    <property type="molecule type" value="Genomic_DNA"/>
</dbReference>
<evidence type="ECO:0000313" key="3">
    <source>
        <dbReference type="Proteomes" id="UP001321804"/>
    </source>
</evidence>
<dbReference type="KEGG" id="xak:KIMC2_15810"/>
<keyword evidence="1" id="KW-1133">Transmembrane helix</keyword>
<feature type="transmembrane region" description="Helical" evidence="1">
    <location>
        <begin position="403"/>
        <end position="423"/>
    </location>
</feature>
<organism evidence="2 3">
    <name type="scientific">Xylocopilactobacillus apis</name>
    <dbReference type="NCBI Taxonomy" id="2932183"/>
    <lineage>
        <taxon>Bacteria</taxon>
        <taxon>Bacillati</taxon>
        <taxon>Bacillota</taxon>
        <taxon>Bacilli</taxon>
        <taxon>Lactobacillales</taxon>
        <taxon>Lactobacillaceae</taxon>
        <taxon>Xylocopilactobacillus</taxon>
    </lineage>
</organism>
<feature type="transmembrane region" description="Helical" evidence="1">
    <location>
        <begin position="283"/>
        <end position="306"/>
    </location>
</feature>
<feature type="transmembrane region" description="Helical" evidence="1">
    <location>
        <begin position="232"/>
        <end position="257"/>
    </location>
</feature>
<sequence length="433" mass="49858">MSYLKTQLKVFIRSKEHPIILILILLSIFFLFLYNSQESKEEAKYIHNAFATSLKEYEYLTVTDCDVGSDQNLHKNFTNTKTNSEIPGRHYDMTKALENQNVPFLLNDELESLRIYQRDSDRAERLSHHDGKVTAEDVPFQASGGRIYHYLKGKEKVNPRLLRDHLKPESTRYGTSGSLFIISMLNYLTSFVGIFAVTWYGIRSVGRKYEGNQHKLFETTSIAKWKVVLSDYFVFTLNVIGFLAAALIFSIGITTIYGQKFRGNYPILVRINGKLDLISAQSYIIQIILMYLMVLSVAFFIGYLIVKIIRNNFLSAVITTLILSIGFTASILGPSDSYNPFLYFQPTRVLSGRGTEKVNDDSVWINNGGEKDYEYMLRDFTFENVKYYQAETLGYRLELHLTTIKGIIAMTLLIIMLFFFNVFPYRKLIGAFK</sequence>
<keyword evidence="3" id="KW-1185">Reference proteome</keyword>
<evidence type="ECO:0000256" key="1">
    <source>
        <dbReference type="SAM" id="Phobius"/>
    </source>
</evidence>
<protein>
    <recommendedName>
        <fullName evidence="4">ABC transporter permease</fullName>
    </recommendedName>
</protein>
<feature type="transmembrane region" description="Helical" evidence="1">
    <location>
        <begin position="313"/>
        <end position="333"/>
    </location>
</feature>
<evidence type="ECO:0008006" key="4">
    <source>
        <dbReference type="Google" id="ProtNLM"/>
    </source>
</evidence>
<accession>A0AAU9DMV8</accession>
<gene>
    <name evidence="2" type="ORF">KIMC2_15810</name>
</gene>
<feature type="transmembrane region" description="Helical" evidence="1">
    <location>
        <begin position="179"/>
        <end position="202"/>
    </location>
</feature>
<proteinExistence type="predicted"/>
<dbReference type="Proteomes" id="UP001321804">
    <property type="component" value="Chromosome"/>
</dbReference>
<feature type="transmembrane region" description="Helical" evidence="1">
    <location>
        <begin position="20"/>
        <end position="37"/>
    </location>
</feature>
<evidence type="ECO:0000313" key="2">
    <source>
        <dbReference type="EMBL" id="BDR57019.1"/>
    </source>
</evidence>